<keyword evidence="3" id="KW-1185">Reference proteome</keyword>
<dbReference type="EMBL" id="ABOX02000013">
    <property type="protein sequence ID" value="EEF60894.1"/>
    <property type="molecule type" value="Genomic_DNA"/>
</dbReference>
<keyword evidence="1" id="KW-0812">Transmembrane</keyword>
<reference evidence="2 3" key="1">
    <citation type="journal article" date="2011" name="J. Bacteriol.">
        <title>Genome sequence of 'Pedosphaera parvula' Ellin514, an aerobic Verrucomicrobial isolate from pasture soil.</title>
        <authorList>
            <person name="Kant R."/>
            <person name="van Passel M.W."/>
            <person name="Sangwan P."/>
            <person name="Palva A."/>
            <person name="Lucas S."/>
            <person name="Copeland A."/>
            <person name="Lapidus A."/>
            <person name="Glavina Del Rio T."/>
            <person name="Dalin E."/>
            <person name="Tice H."/>
            <person name="Bruce D."/>
            <person name="Goodwin L."/>
            <person name="Pitluck S."/>
            <person name="Chertkov O."/>
            <person name="Larimer F.W."/>
            <person name="Land M.L."/>
            <person name="Hauser L."/>
            <person name="Brettin T.S."/>
            <person name="Detter J.C."/>
            <person name="Han S."/>
            <person name="de Vos W.M."/>
            <person name="Janssen P.H."/>
            <person name="Smidt H."/>
        </authorList>
    </citation>
    <scope>NUCLEOTIDE SEQUENCE [LARGE SCALE GENOMIC DNA]</scope>
    <source>
        <strain evidence="2 3">Ellin514</strain>
    </source>
</reference>
<dbReference type="Proteomes" id="UP000003688">
    <property type="component" value="Unassembled WGS sequence"/>
</dbReference>
<gene>
    <name evidence="2" type="ORF">Cflav_PD4063</name>
</gene>
<keyword evidence="1" id="KW-0472">Membrane</keyword>
<feature type="transmembrane region" description="Helical" evidence="1">
    <location>
        <begin position="28"/>
        <end position="48"/>
    </location>
</feature>
<name>B9XGX3_PEDPL</name>
<comment type="caution">
    <text evidence="2">The sequence shown here is derived from an EMBL/GenBank/DDBJ whole genome shotgun (WGS) entry which is preliminary data.</text>
</comment>
<proteinExistence type="predicted"/>
<accession>B9XGX3</accession>
<dbReference type="AlphaFoldDB" id="B9XGX3"/>
<dbReference type="STRING" id="320771.Cflav_PD4063"/>
<organism evidence="2 3">
    <name type="scientific">Pedosphaera parvula (strain Ellin514)</name>
    <dbReference type="NCBI Taxonomy" id="320771"/>
    <lineage>
        <taxon>Bacteria</taxon>
        <taxon>Pseudomonadati</taxon>
        <taxon>Verrucomicrobiota</taxon>
        <taxon>Pedosphaerae</taxon>
        <taxon>Pedosphaerales</taxon>
        <taxon>Pedosphaeraceae</taxon>
        <taxon>Pedosphaera</taxon>
    </lineage>
</organism>
<evidence type="ECO:0000256" key="1">
    <source>
        <dbReference type="SAM" id="Phobius"/>
    </source>
</evidence>
<evidence type="ECO:0000313" key="3">
    <source>
        <dbReference type="Proteomes" id="UP000003688"/>
    </source>
</evidence>
<protein>
    <submittedName>
        <fullName evidence="2">Uncharacterized protein</fullName>
    </submittedName>
</protein>
<evidence type="ECO:0000313" key="2">
    <source>
        <dbReference type="EMBL" id="EEF60894.1"/>
    </source>
</evidence>
<sequence>MKTFQRLNTDEGFVFDPLQRNSAGHYSIWLYPTVVFLFCTIVLTWRLVKLNHRT</sequence>
<keyword evidence="1" id="KW-1133">Transmembrane helix</keyword>